<dbReference type="GO" id="GO:0006508">
    <property type="term" value="P:proteolysis"/>
    <property type="evidence" value="ECO:0007669"/>
    <property type="project" value="UniProtKB-KW"/>
</dbReference>
<evidence type="ECO:0000313" key="9">
    <source>
        <dbReference type="EMBL" id="CEQ02776.1"/>
    </source>
</evidence>
<dbReference type="GO" id="GO:0009372">
    <property type="term" value="P:quorum sensing"/>
    <property type="evidence" value="ECO:0007669"/>
    <property type="project" value="UniProtKB-KW"/>
</dbReference>
<dbReference type="EMBL" id="CEKZ01000003">
    <property type="protein sequence ID" value="CEQ02776.1"/>
    <property type="molecule type" value="Genomic_DNA"/>
</dbReference>
<dbReference type="EC" id="3.4.-.-" evidence="9"/>
<evidence type="ECO:0000256" key="5">
    <source>
        <dbReference type="ARBA" id="ARBA00022801"/>
    </source>
</evidence>
<dbReference type="Proteomes" id="UP000049127">
    <property type="component" value="Unassembled WGS sequence"/>
</dbReference>
<evidence type="ECO:0000256" key="1">
    <source>
        <dbReference type="ARBA" id="ARBA00022475"/>
    </source>
</evidence>
<evidence type="ECO:0000256" key="3">
    <source>
        <dbReference type="ARBA" id="ARBA00022670"/>
    </source>
</evidence>
<feature type="transmembrane region" description="Helical" evidence="8">
    <location>
        <begin position="169"/>
        <end position="188"/>
    </location>
</feature>
<gene>
    <name evidence="9" type="primary">agrB1_1</name>
    <name evidence="9" type="ORF">R28058_05091</name>
</gene>
<keyword evidence="7 8" id="KW-0472">Membrane</keyword>
<dbReference type="Pfam" id="PF04647">
    <property type="entry name" value="AgrB"/>
    <property type="match status" value="1"/>
</dbReference>
<dbReference type="RefSeq" id="WP_055341380.1">
    <property type="nucleotide sequence ID" value="NZ_CEKZ01000003.1"/>
</dbReference>
<proteinExistence type="predicted"/>
<reference evidence="10" key="1">
    <citation type="submission" date="2015-01" db="EMBL/GenBank/DDBJ databases">
        <authorList>
            <person name="Aslett M.A."/>
            <person name="De Silva N."/>
        </authorList>
    </citation>
    <scope>NUCLEOTIDE SEQUENCE [LARGE SCALE GENOMIC DNA]</scope>
    <source>
        <strain evidence="10">R28058</strain>
    </source>
</reference>
<dbReference type="AlphaFoldDB" id="A0A0C7QHG3"/>
<protein>
    <submittedName>
        <fullName evidence="9">Accessory gene regulator protein B</fullName>
        <ecNumber evidence="9">3.4.-.-</ecNumber>
    </submittedName>
</protein>
<evidence type="ECO:0000256" key="6">
    <source>
        <dbReference type="ARBA" id="ARBA00022989"/>
    </source>
</evidence>
<evidence type="ECO:0000256" key="7">
    <source>
        <dbReference type="ARBA" id="ARBA00023136"/>
    </source>
</evidence>
<keyword evidence="6 8" id="KW-1133">Transmembrane helix</keyword>
<evidence type="ECO:0000256" key="8">
    <source>
        <dbReference type="SAM" id="Phobius"/>
    </source>
</evidence>
<dbReference type="OrthoDB" id="2088130at2"/>
<feature type="transmembrane region" description="Helical" evidence="8">
    <location>
        <begin position="103"/>
        <end position="123"/>
    </location>
</feature>
<name>A0A0C7QHG3_PARSO</name>
<evidence type="ECO:0000256" key="2">
    <source>
        <dbReference type="ARBA" id="ARBA00022654"/>
    </source>
</evidence>
<keyword evidence="2" id="KW-0673">Quorum sensing</keyword>
<feature type="transmembrane region" description="Helical" evidence="8">
    <location>
        <begin position="34"/>
        <end position="67"/>
    </location>
</feature>
<dbReference type="InterPro" id="IPR006741">
    <property type="entry name" value="AgrB"/>
</dbReference>
<keyword evidence="4 8" id="KW-0812">Transmembrane</keyword>
<dbReference type="GO" id="GO:0016020">
    <property type="term" value="C:membrane"/>
    <property type="evidence" value="ECO:0007669"/>
    <property type="project" value="InterPro"/>
</dbReference>
<keyword evidence="5 9" id="KW-0378">Hydrolase</keyword>
<keyword evidence="1" id="KW-1003">Cell membrane</keyword>
<feature type="transmembrane region" description="Helical" evidence="8">
    <location>
        <begin position="79"/>
        <end position="97"/>
    </location>
</feature>
<evidence type="ECO:0000256" key="4">
    <source>
        <dbReference type="ARBA" id="ARBA00022692"/>
    </source>
</evidence>
<feature type="transmembrane region" description="Helical" evidence="8">
    <location>
        <begin position="143"/>
        <end position="163"/>
    </location>
</feature>
<dbReference type="GO" id="GO:0008233">
    <property type="term" value="F:peptidase activity"/>
    <property type="evidence" value="ECO:0007669"/>
    <property type="project" value="UniProtKB-KW"/>
</dbReference>
<keyword evidence="3" id="KW-0645">Protease</keyword>
<organism evidence="9 10">
    <name type="scientific">Paraclostridium sordellii</name>
    <name type="common">Clostridium sordellii</name>
    <dbReference type="NCBI Taxonomy" id="1505"/>
    <lineage>
        <taxon>Bacteria</taxon>
        <taxon>Bacillati</taxon>
        <taxon>Bacillota</taxon>
        <taxon>Clostridia</taxon>
        <taxon>Peptostreptococcales</taxon>
        <taxon>Peptostreptococcaceae</taxon>
        <taxon>Paraclostridium</taxon>
    </lineage>
</organism>
<evidence type="ECO:0000313" key="10">
    <source>
        <dbReference type="Proteomes" id="UP000049127"/>
    </source>
</evidence>
<sequence length="193" mass="22193">MVEALADKLVSFCIEKRLVVEEKYEIYKGRINSLIYFIISLVSVVIVGLIFNKVIQGIIFLICYILIRKFAFGYKPNSYLVRLSMFIATLIFTIYISSYDDIITYKSLVMIFSMLSFGAIYMLAPVNDRKKPLKPNIVFKYKIISRILASIITITTILLLTIYKLHGYSAYMCAALFWSAILLILGTIKNYII</sequence>
<accession>A0A0C7QHG3</accession>